<accession>A0A0R2HWA9</accession>
<keyword evidence="2" id="KW-1185">Reference proteome</keyword>
<sequence length="76" mass="8543">MKREVDIETAGNKLTFHVTNISGTGGSYTQFIKGNDTTEIIEFDGNASFPNNPTRKDTVRNSDHVIINTEELWKNN</sequence>
<proteinExistence type="predicted"/>
<evidence type="ECO:0000313" key="1">
    <source>
        <dbReference type="EMBL" id="KRN56702.1"/>
    </source>
</evidence>
<dbReference type="PATRIC" id="fig|1449336.4.peg.971"/>
<comment type="caution">
    <text evidence="1">The sequence shown here is derived from an EMBL/GenBank/DDBJ whole genome shotgun (WGS) entry which is preliminary data.</text>
</comment>
<organism evidence="1 2">
    <name type="scientific">Carnobacterium divergens DSM 20623</name>
    <dbReference type="NCBI Taxonomy" id="1449336"/>
    <lineage>
        <taxon>Bacteria</taxon>
        <taxon>Bacillati</taxon>
        <taxon>Bacillota</taxon>
        <taxon>Bacilli</taxon>
        <taxon>Lactobacillales</taxon>
        <taxon>Carnobacteriaceae</taxon>
        <taxon>Carnobacterium</taxon>
    </lineage>
</organism>
<reference evidence="1 2" key="1">
    <citation type="journal article" date="2015" name="Genome Announc.">
        <title>Expanding the biotechnology potential of lactobacilli through comparative genomics of 213 strains and associated genera.</title>
        <authorList>
            <person name="Sun Z."/>
            <person name="Harris H.M."/>
            <person name="McCann A."/>
            <person name="Guo C."/>
            <person name="Argimon S."/>
            <person name="Zhang W."/>
            <person name="Yang X."/>
            <person name="Jeffery I.B."/>
            <person name="Cooney J.C."/>
            <person name="Kagawa T.F."/>
            <person name="Liu W."/>
            <person name="Song Y."/>
            <person name="Salvetti E."/>
            <person name="Wrobel A."/>
            <person name="Rasinkangas P."/>
            <person name="Parkhill J."/>
            <person name="Rea M.C."/>
            <person name="O'Sullivan O."/>
            <person name="Ritari J."/>
            <person name="Douillard F.P."/>
            <person name="Paul Ross R."/>
            <person name="Yang R."/>
            <person name="Briner A.E."/>
            <person name="Felis G.E."/>
            <person name="de Vos W.M."/>
            <person name="Barrangou R."/>
            <person name="Klaenhammer T.R."/>
            <person name="Caufield P.W."/>
            <person name="Cui Y."/>
            <person name="Zhang H."/>
            <person name="O'Toole P.W."/>
        </authorList>
    </citation>
    <scope>NUCLEOTIDE SEQUENCE [LARGE SCALE GENOMIC DNA]</scope>
    <source>
        <strain evidence="1 2">DSM 20623</strain>
    </source>
</reference>
<dbReference type="RefSeq" id="WP_034572888.1">
    <property type="nucleotide sequence ID" value="NZ_JQBS01000024.1"/>
</dbReference>
<dbReference type="Proteomes" id="UP000051658">
    <property type="component" value="Unassembled WGS sequence"/>
</dbReference>
<dbReference type="GeneID" id="89590025"/>
<name>A0A0R2HWA9_CARDV</name>
<dbReference type="AlphaFoldDB" id="A0A0R2HWA9"/>
<evidence type="ECO:0000313" key="2">
    <source>
        <dbReference type="Proteomes" id="UP000051658"/>
    </source>
</evidence>
<dbReference type="EMBL" id="JQBS01000024">
    <property type="protein sequence ID" value="KRN56702.1"/>
    <property type="molecule type" value="Genomic_DNA"/>
</dbReference>
<protein>
    <submittedName>
        <fullName evidence="1">Uncharacterized protein</fullName>
    </submittedName>
</protein>
<gene>
    <name evidence="1" type="ORF">IV74_GL000950</name>
</gene>